<keyword evidence="1" id="KW-1133">Transmembrane helix</keyword>
<evidence type="ECO:0000313" key="2">
    <source>
        <dbReference type="EMBL" id="CAJ37742.1"/>
    </source>
</evidence>
<organism evidence="2 3">
    <name type="scientific">Methanocella arvoryzae (strain DSM 22066 / NBRC 105507 / MRE50)</name>
    <dbReference type="NCBI Taxonomy" id="351160"/>
    <lineage>
        <taxon>Archaea</taxon>
        <taxon>Methanobacteriati</taxon>
        <taxon>Methanobacteriota</taxon>
        <taxon>Stenosarchaea group</taxon>
        <taxon>Methanomicrobia</taxon>
        <taxon>Methanocellales</taxon>
        <taxon>Methanocellaceae</taxon>
        <taxon>Methanocella</taxon>
    </lineage>
</organism>
<protein>
    <submittedName>
        <fullName evidence="2">Uncharacterized protein</fullName>
    </submittedName>
</protein>
<reference evidence="2 3" key="1">
    <citation type="journal article" date="2006" name="Science">
        <title>Genome of rice cluster I archaea -- the key methane producers in the rice rhizosphere.</title>
        <authorList>
            <person name="Erkel C."/>
            <person name="Kube M."/>
            <person name="Reinhardt R."/>
            <person name="Liesack W."/>
        </authorList>
    </citation>
    <scope>NUCLEOTIDE SEQUENCE [LARGE SCALE GENOMIC DNA]</scope>
    <source>
        <strain evidence="3">DSM 22066 / NBRC 105507 / MRE50</strain>
    </source>
</reference>
<name>Q0W1K1_METAR</name>
<proteinExistence type="predicted"/>
<keyword evidence="1" id="KW-0812">Transmembrane</keyword>
<dbReference type="eggNOG" id="arCOG04932">
    <property type="taxonomic scope" value="Archaea"/>
</dbReference>
<evidence type="ECO:0000313" key="3">
    <source>
        <dbReference type="Proteomes" id="UP000000663"/>
    </source>
</evidence>
<dbReference type="Proteomes" id="UP000000663">
    <property type="component" value="Chromosome"/>
</dbReference>
<dbReference type="STRING" id="351160.RCIX2699"/>
<sequence length="388" mass="42862">MKKVEMQPPGESMMRRIIIISVLIILLSHSVVGIANAAGSGVKVFAPTETFIEADTLPYTYNSSFVVLNDGQQDGVYVIRVTVDDPVAITWINVTPAAFVLSPGESKLVHFEINISNEQAKTGKYNIIFTPTLLPRNVEPYLDTFAQYVSIVDYYNLTLVVPPINGFAAGIVEGGTPVVFQDIPGRVNLVQYSRPLDGNRDVIEIDRAIRINAPTAATVQEPTSISLSVFEGLSNRGIDLIAVSPEGIFYPITSEDFTFTSEGKWGIIATAGDQMLLGKPITINKGGAQLVMPGMDTILAAISFILLLSIVPIWFLTRRSRTDPYQDITFKAYVIRKYIDHFDSEKLKRAVGYIEDEYYDLISKDAPGDREQARASIDELRTLTRLES</sequence>
<dbReference type="KEGG" id="rci:RCIX2699"/>
<gene>
    <name evidence="2" type="ORF">RCIX2699</name>
</gene>
<dbReference type="AlphaFoldDB" id="Q0W1K1"/>
<evidence type="ECO:0000256" key="1">
    <source>
        <dbReference type="SAM" id="Phobius"/>
    </source>
</evidence>
<accession>Q0W1K1</accession>
<feature type="transmembrane region" description="Helical" evidence="1">
    <location>
        <begin position="298"/>
        <end position="316"/>
    </location>
</feature>
<keyword evidence="3" id="KW-1185">Reference proteome</keyword>
<dbReference type="EMBL" id="AM114193">
    <property type="protein sequence ID" value="CAJ37742.1"/>
    <property type="molecule type" value="Genomic_DNA"/>
</dbReference>
<keyword evidence="1" id="KW-0472">Membrane</keyword>